<organism evidence="1 2">
    <name type="scientific">Caerostris extrusa</name>
    <name type="common">Bark spider</name>
    <name type="synonym">Caerostris bankana</name>
    <dbReference type="NCBI Taxonomy" id="172846"/>
    <lineage>
        <taxon>Eukaryota</taxon>
        <taxon>Metazoa</taxon>
        <taxon>Ecdysozoa</taxon>
        <taxon>Arthropoda</taxon>
        <taxon>Chelicerata</taxon>
        <taxon>Arachnida</taxon>
        <taxon>Araneae</taxon>
        <taxon>Araneomorphae</taxon>
        <taxon>Entelegynae</taxon>
        <taxon>Araneoidea</taxon>
        <taxon>Araneidae</taxon>
        <taxon>Caerostris</taxon>
    </lineage>
</organism>
<protein>
    <submittedName>
        <fullName evidence="1">Uncharacterized protein</fullName>
    </submittedName>
</protein>
<comment type="caution">
    <text evidence="1">The sequence shown here is derived from an EMBL/GenBank/DDBJ whole genome shotgun (WGS) entry which is preliminary data.</text>
</comment>
<accession>A0AAV4Y135</accession>
<dbReference type="EMBL" id="BPLR01001166">
    <property type="protein sequence ID" value="GIZ00529.1"/>
    <property type="molecule type" value="Genomic_DNA"/>
</dbReference>
<gene>
    <name evidence="1" type="ORF">CEXT_620081</name>
</gene>
<sequence length="137" mass="16274">MHQTKTLIGKVNRNVTWYIEEANSMWIFCSMSNNTSQLIAYITNNMMAVRAEVNSRHKWISRTFPRMWLRFSNEGDALRQQRQPKRTGRKNGSSVSWFHLREETQHTMITFVTVQTKEKHFLEQFNNHAPTQNVQSI</sequence>
<keyword evidence="2" id="KW-1185">Reference proteome</keyword>
<evidence type="ECO:0000313" key="2">
    <source>
        <dbReference type="Proteomes" id="UP001054945"/>
    </source>
</evidence>
<evidence type="ECO:0000313" key="1">
    <source>
        <dbReference type="EMBL" id="GIZ00529.1"/>
    </source>
</evidence>
<dbReference type="AlphaFoldDB" id="A0AAV4Y135"/>
<reference evidence="1 2" key="1">
    <citation type="submission" date="2021-06" db="EMBL/GenBank/DDBJ databases">
        <title>Caerostris extrusa draft genome.</title>
        <authorList>
            <person name="Kono N."/>
            <person name="Arakawa K."/>
        </authorList>
    </citation>
    <scope>NUCLEOTIDE SEQUENCE [LARGE SCALE GENOMIC DNA]</scope>
</reference>
<name>A0AAV4Y135_CAEEX</name>
<proteinExistence type="predicted"/>
<dbReference type="Proteomes" id="UP001054945">
    <property type="component" value="Unassembled WGS sequence"/>
</dbReference>